<evidence type="ECO:0000256" key="1">
    <source>
        <dbReference type="SAM" id="MobiDB-lite"/>
    </source>
</evidence>
<feature type="region of interest" description="Disordered" evidence="1">
    <location>
        <begin position="97"/>
        <end position="120"/>
    </location>
</feature>
<keyword evidence="3" id="KW-1185">Reference proteome</keyword>
<feature type="compositionally biased region" description="Basic and acidic residues" evidence="1">
    <location>
        <begin position="107"/>
        <end position="120"/>
    </location>
</feature>
<proteinExistence type="predicted"/>
<gene>
    <name evidence="2" type="ORF">E2C01_067346</name>
</gene>
<feature type="region of interest" description="Disordered" evidence="1">
    <location>
        <begin position="1"/>
        <end position="32"/>
    </location>
</feature>
<dbReference type="EMBL" id="VSRR010035938">
    <property type="protein sequence ID" value="MPC73030.1"/>
    <property type="molecule type" value="Genomic_DNA"/>
</dbReference>
<reference evidence="2 3" key="1">
    <citation type="submission" date="2019-05" db="EMBL/GenBank/DDBJ databases">
        <title>Another draft genome of Portunus trituberculatus and its Hox gene families provides insights of decapod evolution.</title>
        <authorList>
            <person name="Jeong J.-H."/>
            <person name="Song I."/>
            <person name="Kim S."/>
            <person name="Choi T."/>
            <person name="Kim D."/>
            <person name="Ryu S."/>
            <person name="Kim W."/>
        </authorList>
    </citation>
    <scope>NUCLEOTIDE SEQUENCE [LARGE SCALE GENOMIC DNA]</scope>
    <source>
        <tissue evidence="2">Muscle</tissue>
    </source>
</reference>
<organism evidence="2 3">
    <name type="scientific">Portunus trituberculatus</name>
    <name type="common">Swimming crab</name>
    <name type="synonym">Neptunus trituberculatus</name>
    <dbReference type="NCBI Taxonomy" id="210409"/>
    <lineage>
        <taxon>Eukaryota</taxon>
        <taxon>Metazoa</taxon>
        <taxon>Ecdysozoa</taxon>
        <taxon>Arthropoda</taxon>
        <taxon>Crustacea</taxon>
        <taxon>Multicrustacea</taxon>
        <taxon>Malacostraca</taxon>
        <taxon>Eumalacostraca</taxon>
        <taxon>Eucarida</taxon>
        <taxon>Decapoda</taxon>
        <taxon>Pleocyemata</taxon>
        <taxon>Brachyura</taxon>
        <taxon>Eubrachyura</taxon>
        <taxon>Portunoidea</taxon>
        <taxon>Portunidae</taxon>
        <taxon>Portuninae</taxon>
        <taxon>Portunus</taxon>
    </lineage>
</organism>
<dbReference type="AlphaFoldDB" id="A0A5B7HKR1"/>
<sequence length="120" mass="12872">MEEADVTLGAPPSPRRRPLRRHLSGDSSTASRLPRRVITPVVGCSRGVGRSSLYGVPAFLLAPCCGYRDTRRHPAMARCGGRGAELMGRLRWRAGGLLEGSVPGSGRGRDPAEQRASEHV</sequence>
<comment type="caution">
    <text evidence="2">The sequence shown here is derived from an EMBL/GenBank/DDBJ whole genome shotgun (WGS) entry which is preliminary data.</text>
</comment>
<name>A0A5B7HKR1_PORTR</name>
<accession>A0A5B7HKR1</accession>
<protein>
    <submittedName>
        <fullName evidence="2">Uncharacterized protein</fullName>
    </submittedName>
</protein>
<evidence type="ECO:0000313" key="3">
    <source>
        <dbReference type="Proteomes" id="UP000324222"/>
    </source>
</evidence>
<dbReference type="Proteomes" id="UP000324222">
    <property type="component" value="Unassembled WGS sequence"/>
</dbReference>
<evidence type="ECO:0000313" key="2">
    <source>
        <dbReference type="EMBL" id="MPC73030.1"/>
    </source>
</evidence>